<evidence type="ECO:0000313" key="1">
    <source>
        <dbReference type="EMBL" id="GBO13953.1"/>
    </source>
</evidence>
<sequence length="100" mass="11526">MNTPWYVRYHAMPNDRKLIKLKNTSRSSLGTSSTKSRVIHPNPIIICPTLLAHNEGKHAYPQATPNDSFFLSHHYLRQTKFKSFGLNLLLHPKKLFPTQS</sequence>
<gene>
    <name evidence="1" type="ORF">AVEN_77265_1</name>
</gene>
<comment type="caution">
    <text evidence="1">The sequence shown here is derived from an EMBL/GenBank/DDBJ whole genome shotgun (WGS) entry which is preliminary data.</text>
</comment>
<keyword evidence="2" id="KW-1185">Reference proteome</keyword>
<dbReference type="Proteomes" id="UP000499080">
    <property type="component" value="Unassembled WGS sequence"/>
</dbReference>
<reference evidence="1 2" key="1">
    <citation type="journal article" date="2019" name="Sci. Rep.">
        <title>Orb-weaving spider Araneus ventricosus genome elucidates the spidroin gene catalogue.</title>
        <authorList>
            <person name="Kono N."/>
            <person name="Nakamura H."/>
            <person name="Ohtoshi R."/>
            <person name="Moran D.A.P."/>
            <person name="Shinohara A."/>
            <person name="Yoshida Y."/>
            <person name="Fujiwara M."/>
            <person name="Mori M."/>
            <person name="Tomita M."/>
            <person name="Arakawa K."/>
        </authorList>
    </citation>
    <scope>NUCLEOTIDE SEQUENCE [LARGE SCALE GENOMIC DNA]</scope>
</reference>
<accession>A0A4Y2UMQ7</accession>
<dbReference type="EMBL" id="BGPR01038158">
    <property type="protein sequence ID" value="GBO13953.1"/>
    <property type="molecule type" value="Genomic_DNA"/>
</dbReference>
<dbReference type="AlphaFoldDB" id="A0A4Y2UMQ7"/>
<proteinExistence type="predicted"/>
<evidence type="ECO:0000313" key="2">
    <source>
        <dbReference type="Proteomes" id="UP000499080"/>
    </source>
</evidence>
<name>A0A4Y2UMQ7_ARAVE</name>
<protein>
    <submittedName>
        <fullName evidence="1">Uncharacterized protein</fullName>
    </submittedName>
</protein>
<organism evidence="1 2">
    <name type="scientific">Araneus ventricosus</name>
    <name type="common">Orbweaver spider</name>
    <name type="synonym">Epeira ventricosa</name>
    <dbReference type="NCBI Taxonomy" id="182803"/>
    <lineage>
        <taxon>Eukaryota</taxon>
        <taxon>Metazoa</taxon>
        <taxon>Ecdysozoa</taxon>
        <taxon>Arthropoda</taxon>
        <taxon>Chelicerata</taxon>
        <taxon>Arachnida</taxon>
        <taxon>Araneae</taxon>
        <taxon>Araneomorphae</taxon>
        <taxon>Entelegynae</taxon>
        <taxon>Araneoidea</taxon>
        <taxon>Araneidae</taxon>
        <taxon>Araneus</taxon>
    </lineage>
</organism>